<name>A0A7C9E6X8_OPUST</name>
<evidence type="ECO:0000313" key="1">
    <source>
        <dbReference type="EMBL" id="MBA4661741.1"/>
    </source>
</evidence>
<dbReference type="AlphaFoldDB" id="A0A7C9E6X8"/>
<protein>
    <submittedName>
        <fullName evidence="1">Uncharacterized protein</fullName>
    </submittedName>
</protein>
<sequence length="161" mass="18890">MKSRRTRILPQNYMVIRIECLIQVNCNLLEERRELWIRDASTHPILKVGIRRIFQYLSNNLKCPTWGFTALTFTTTLCLISKSVENIDPKCFLKTGRVFNGALYVHFLPGNSSIYFGFQLNQFSINSTLWQKGSHFFRQFILRNLPFLPTSSRGKLHCLER</sequence>
<proteinExistence type="predicted"/>
<reference evidence="1" key="1">
    <citation type="journal article" date="2013" name="J. Plant Res.">
        <title>Effect of fungi and light on seed germination of three Opuntia species from semiarid lands of central Mexico.</title>
        <authorList>
            <person name="Delgado-Sanchez P."/>
            <person name="Jimenez-Bremont J.F."/>
            <person name="Guerrero-Gonzalez Mde L."/>
            <person name="Flores J."/>
        </authorList>
    </citation>
    <scope>NUCLEOTIDE SEQUENCE</scope>
    <source>
        <tissue evidence="1">Cladode</tissue>
    </source>
</reference>
<accession>A0A7C9E6X8</accession>
<reference evidence="1" key="2">
    <citation type="submission" date="2020-07" db="EMBL/GenBank/DDBJ databases">
        <authorList>
            <person name="Vera ALvarez R."/>
            <person name="Arias-Moreno D.M."/>
            <person name="Jimenez-Jacinto V."/>
            <person name="Jimenez-Bremont J.F."/>
            <person name="Swaminathan K."/>
            <person name="Moose S.P."/>
            <person name="Guerrero-Gonzalez M.L."/>
            <person name="Marino-Ramirez L."/>
            <person name="Landsman D."/>
            <person name="Rodriguez-Kessler M."/>
            <person name="Delgado-Sanchez P."/>
        </authorList>
    </citation>
    <scope>NUCLEOTIDE SEQUENCE</scope>
    <source>
        <tissue evidence="1">Cladode</tissue>
    </source>
</reference>
<dbReference type="EMBL" id="GISG01213446">
    <property type="protein sequence ID" value="MBA4661741.1"/>
    <property type="molecule type" value="Transcribed_RNA"/>
</dbReference>
<organism evidence="1">
    <name type="scientific">Opuntia streptacantha</name>
    <name type="common">Prickly pear cactus</name>
    <name type="synonym">Opuntia cardona</name>
    <dbReference type="NCBI Taxonomy" id="393608"/>
    <lineage>
        <taxon>Eukaryota</taxon>
        <taxon>Viridiplantae</taxon>
        <taxon>Streptophyta</taxon>
        <taxon>Embryophyta</taxon>
        <taxon>Tracheophyta</taxon>
        <taxon>Spermatophyta</taxon>
        <taxon>Magnoliopsida</taxon>
        <taxon>eudicotyledons</taxon>
        <taxon>Gunneridae</taxon>
        <taxon>Pentapetalae</taxon>
        <taxon>Caryophyllales</taxon>
        <taxon>Cactineae</taxon>
        <taxon>Cactaceae</taxon>
        <taxon>Opuntioideae</taxon>
        <taxon>Opuntia</taxon>
    </lineage>
</organism>